<keyword evidence="1" id="KW-0614">Plasmid</keyword>
<dbReference type="AlphaFoldDB" id="A0A6H0S077"/>
<dbReference type="RefSeq" id="WP_168140606.1">
    <property type="nucleotide sequence ID" value="NZ_CP038798.1"/>
</dbReference>
<dbReference type="EMBL" id="CP038798">
    <property type="protein sequence ID" value="QIV79879.1"/>
    <property type="molecule type" value="Genomic_DNA"/>
</dbReference>
<keyword evidence="2" id="KW-1185">Reference proteome</keyword>
<organism evidence="1 2">
    <name type="scientific">Mycolicibacterium frederiksbergense</name>
    <dbReference type="NCBI Taxonomy" id="117567"/>
    <lineage>
        <taxon>Bacteria</taxon>
        <taxon>Bacillati</taxon>
        <taxon>Actinomycetota</taxon>
        <taxon>Actinomycetes</taxon>
        <taxon>Mycobacteriales</taxon>
        <taxon>Mycobacteriaceae</taxon>
        <taxon>Mycolicibacterium</taxon>
    </lineage>
</organism>
<geneLocation type="plasmid" evidence="1 2">
    <name>unnamed2</name>
</geneLocation>
<reference evidence="1 2" key="1">
    <citation type="submission" date="2019-04" db="EMBL/GenBank/DDBJ databases">
        <title>Draft, Whole-Genome Sequence of the Anthracene-degrading Mycobacterium frederiksbergense LB501T, Isolated from a Polycyclic Aromatic Hydrocarbon (PAH)-Contaminated Soil.</title>
        <authorList>
            <person name="Augelletti F."/>
        </authorList>
    </citation>
    <scope>NUCLEOTIDE SEQUENCE [LARGE SCALE GENOMIC DNA]</scope>
    <source>
        <strain evidence="1 2">LB 501T</strain>
        <plasmid evidence="1 2">unnamed2</plasmid>
    </source>
</reference>
<evidence type="ECO:0000313" key="1">
    <source>
        <dbReference type="EMBL" id="QIV79879.1"/>
    </source>
</evidence>
<dbReference type="KEGG" id="mfre:EXE63_02415"/>
<proteinExistence type="predicted"/>
<protein>
    <submittedName>
        <fullName evidence="1">Uncharacterized protein</fullName>
    </submittedName>
</protein>
<gene>
    <name evidence="1" type="ORF">EXE63_02415</name>
</gene>
<sequence length="139" mass="15353">MSLEDMKASLVWCVENGEPFTPAARSALIEAYKTANHATVAERIGVMTNVLIARLRASAEVVTGVDKVRVGDLILELDGDVTSLVVRREFGPLYEGGPKCLGIHGWTPPREYNLWENTDIEYPERTQMVLLRAVPPSSN</sequence>
<name>A0A6H0S077_9MYCO</name>
<accession>A0A6H0S077</accession>
<dbReference type="Proteomes" id="UP000501849">
    <property type="component" value="Plasmid unnamed2"/>
</dbReference>
<evidence type="ECO:0000313" key="2">
    <source>
        <dbReference type="Proteomes" id="UP000501849"/>
    </source>
</evidence>